<protein>
    <submittedName>
        <fullName evidence="1">Uncharacterized protein</fullName>
    </submittedName>
</protein>
<evidence type="ECO:0000313" key="2">
    <source>
        <dbReference type="Proteomes" id="UP001178507"/>
    </source>
</evidence>
<evidence type="ECO:0000313" key="1">
    <source>
        <dbReference type="EMBL" id="CAJ1398656.1"/>
    </source>
</evidence>
<dbReference type="AlphaFoldDB" id="A0AA36J545"/>
<dbReference type="Proteomes" id="UP001178507">
    <property type="component" value="Unassembled WGS sequence"/>
</dbReference>
<gene>
    <name evidence="1" type="ORF">EVOR1521_LOCUS22391</name>
</gene>
<reference evidence="1" key="1">
    <citation type="submission" date="2023-08" db="EMBL/GenBank/DDBJ databases">
        <authorList>
            <person name="Chen Y."/>
            <person name="Shah S."/>
            <person name="Dougan E. K."/>
            <person name="Thang M."/>
            <person name="Chan C."/>
        </authorList>
    </citation>
    <scope>NUCLEOTIDE SEQUENCE</scope>
</reference>
<proteinExistence type="predicted"/>
<dbReference type="EMBL" id="CAUJNA010003306">
    <property type="protein sequence ID" value="CAJ1398656.1"/>
    <property type="molecule type" value="Genomic_DNA"/>
</dbReference>
<accession>A0AA36J545</accession>
<name>A0AA36J545_9DINO</name>
<sequence>MEEGEDGECTTGLREECCHPWKACSMTLWPIGGSNGLSFTPRLTPRGLKQRGILSEVVRTHQADEIKACPSKGQESEPVKRPARAAGFQLSRQMRDVAESALPAGKQPSTAVVPPKVIKVHNHRPGDIPRKVTVERQQKKFEGMDIEELLLARGISFNSRWEEGHWLSLDDFDNTEYDIRTPAQWIEMGQQGEDGERLPVLATGLRLNIDHSGNWQACVAVGCDGGRTLVHWLSPNGEVDRAHPSLLTRLQILYNGEDPENHADRILFAFESLRRAQSRAQLNFFIDNMPSDDIQCLDTDQVSRVLDLARNSPSLRESSLETAANLLVKEANLDFARTMNKIIFISHKLQREEGSGAGRFPVRQH</sequence>
<organism evidence="1 2">
    <name type="scientific">Effrenium voratum</name>
    <dbReference type="NCBI Taxonomy" id="2562239"/>
    <lineage>
        <taxon>Eukaryota</taxon>
        <taxon>Sar</taxon>
        <taxon>Alveolata</taxon>
        <taxon>Dinophyceae</taxon>
        <taxon>Suessiales</taxon>
        <taxon>Symbiodiniaceae</taxon>
        <taxon>Effrenium</taxon>
    </lineage>
</organism>
<keyword evidence="2" id="KW-1185">Reference proteome</keyword>
<comment type="caution">
    <text evidence="1">The sequence shown here is derived from an EMBL/GenBank/DDBJ whole genome shotgun (WGS) entry which is preliminary data.</text>
</comment>